<evidence type="ECO:0000313" key="1">
    <source>
        <dbReference type="EMBL" id="VAW89656.1"/>
    </source>
</evidence>
<name>A0A3B1AA11_9ZZZZ</name>
<dbReference type="Pfam" id="PF01295">
    <property type="entry name" value="Adenylate_cycl"/>
    <property type="match status" value="1"/>
</dbReference>
<proteinExistence type="predicted"/>
<dbReference type="GO" id="GO:0004016">
    <property type="term" value="F:adenylate cyclase activity"/>
    <property type="evidence" value="ECO:0007669"/>
    <property type="project" value="UniProtKB-EC"/>
</dbReference>
<dbReference type="PANTHER" id="PTHR38760:SF1">
    <property type="entry name" value="ADENYLATE CYCLASE"/>
    <property type="match status" value="1"/>
</dbReference>
<keyword evidence="1" id="KW-0456">Lyase</keyword>
<feature type="non-terminal residue" evidence="1">
    <location>
        <position position="1"/>
    </location>
</feature>
<organism evidence="1">
    <name type="scientific">hydrothermal vent metagenome</name>
    <dbReference type="NCBI Taxonomy" id="652676"/>
    <lineage>
        <taxon>unclassified sequences</taxon>
        <taxon>metagenomes</taxon>
        <taxon>ecological metagenomes</taxon>
    </lineage>
</organism>
<dbReference type="EMBL" id="UOFQ01000148">
    <property type="protein sequence ID" value="VAW89656.1"/>
    <property type="molecule type" value="Genomic_DNA"/>
</dbReference>
<accession>A0A3B1AA11</accession>
<dbReference type="AlphaFoldDB" id="A0A3B1AA11"/>
<protein>
    <submittedName>
        <fullName evidence="1">Adenylate cyclase</fullName>
        <ecNumber evidence="1">4.6.1.1</ecNumber>
    </submittedName>
</protein>
<reference evidence="1" key="1">
    <citation type="submission" date="2018-06" db="EMBL/GenBank/DDBJ databases">
        <authorList>
            <person name="Zhirakovskaya E."/>
        </authorList>
    </citation>
    <scope>NUCLEOTIDE SEQUENCE</scope>
</reference>
<dbReference type="GO" id="GO:0006171">
    <property type="term" value="P:cAMP biosynthetic process"/>
    <property type="evidence" value="ECO:0007669"/>
    <property type="project" value="InterPro"/>
</dbReference>
<dbReference type="PANTHER" id="PTHR38760">
    <property type="entry name" value="ADENYLATE CYCLASE"/>
    <property type="match status" value="1"/>
</dbReference>
<dbReference type="InterPro" id="IPR000274">
    <property type="entry name" value="Adenylate_cyclase_1"/>
</dbReference>
<dbReference type="EC" id="4.6.1.1" evidence="1"/>
<gene>
    <name evidence="1" type="ORF">MNBD_GAMMA17-981</name>
</gene>
<sequence length="694" mass="79766">PYKAVLKLMLMETYASEYPNVRLLCTQFKQEIHDGEIDMVSLDPYIMLYKKLANYLDGPEQLEKLELVRRCFYFKVNEQLGKSVDEKYMTWQREVMEELTVSWGWTQAYMAVLDTRAGWKINRVIDERHSLVGALMQGYQFLSKFARKHVQMSMISQRDLHILGRKLYAAFERKAGKVDIINRGVSDDVVESHLTFYRVGSDGGWMLFRGNVGSEEMRDHKPLKRAHSVVELAAWCFFNQLADDRTVVVLQGKEMHINMNEIRSINRVFDNLFPGGKLLSSSMEDLTDTPRMIRAALLVNVADEIMDVHVRDGKHMTSNRTDALSYGGVCNNLINSFDFVFQTSWQEVLTFRYTGPKGVLDCLRAYFQWTPRSRNIQPPEVKIQCDVSGRAMVIQKRVEELFEDVTNCFYSGSNPETVRYLFCIGRIYYLLQIENDALAYTQHDMFSDVLNKLSESSENFTTVAVDRYALKNTLMPMVFRLNKEGVIQVFYQVDGNAVDVYVVDENGSLYYQRAEGQNSEVLLNQYRRFFDSVAYRQMIQRGDSPIGSDKSDPSKIQFFQAGRGRDRRLILQRKTVESNVAVGGYFNLQVIGEDVGDGKSMFTIYCNDVELTSLEFGDDLFSEVARHVLEQRKSGLLYPIYITDIDIPATLLGTDASRSTQTINYLNYKRLIETKLNAELKAIAGRTSNPDQVA</sequence>